<name>A0AAF0U2E4_SOLVR</name>
<evidence type="ECO:0000313" key="2">
    <source>
        <dbReference type="Proteomes" id="UP001234989"/>
    </source>
</evidence>
<dbReference type="AlphaFoldDB" id="A0AAF0U2E4"/>
<dbReference type="EMBL" id="CP133618">
    <property type="protein sequence ID" value="WMV38035.1"/>
    <property type="molecule type" value="Genomic_DNA"/>
</dbReference>
<evidence type="ECO:0000313" key="1">
    <source>
        <dbReference type="EMBL" id="WMV38035.1"/>
    </source>
</evidence>
<protein>
    <submittedName>
        <fullName evidence="1">Uncharacterized protein</fullName>
    </submittedName>
</protein>
<gene>
    <name evidence="1" type="ORF">MTR67_031420</name>
</gene>
<keyword evidence="2" id="KW-1185">Reference proteome</keyword>
<sequence>MGRGNSHQFVVEINFRVSQVVPNCPSDASYARRFHLTWLDYSGWRRSGGEFDGASYVLRGLEYLPNSQLPEKRNQLHKPIQRSLSSPKALIEKSTKNQVLFLNQAYYSLKSVFGVKRQHFFLVKYNLKGQHLLQVRYVHVPFSHVCDVLHVLAIFYGYNS</sequence>
<accession>A0AAF0U2E4</accession>
<dbReference type="Proteomes" id="UP001234989">
    <property type="component" value="Chromosome 7"/>
</dbReference>
<proteinExistence type="predicted"/>
<reference evidence="1" key="1">
    <citation type="submission" date="2023-08" db="EMBL/GenBank/DDBJ databases">
        <title>A de novo genome assembly of Solanum verrucosum Schlechtendal, a Mexican diploid species geographically isolated from the other diploid A-genome species in potato relatives.</title>
        <authorList>
            <person name="Hosaka K."/>
        </authorList>
    </citation>
    <scope>NUCLEOTIDE SEQUENCE</scope>
    <source>
        <tissue evidence="1">Young leaves</tissue>
    </source>
</reference>
<organism evidence="1 2">
    <name type="scientific">Solanum verrucosum</name>
    <dbReference type="NCBI Taxonomy" id="315347"/>
    <lineage>
        <taxon>Eukaryota</taxon>
        <taxon>Viridiplantae</taxon>
        <taxon>Streptophyta</taxon>
        <taxon>Embryophyta</taxon>
        <taxon>Tracheophyta</taxon>
        <taxon>Spermatophyta</taxon>
        <taxon>Magnoliopsida</taxon>
        <taxon>eudicotyledons</taxon>
        <taxon>Gunneridae</taxon>
        <taxon>Pentapetalae</taxon>
        <taxon>asterids</taxon>
        <taxon>lamiids</taxon>
        <taxon>Solanales</taxon>
        <taxon>Solanaceae</taxon>
        <taxon>Solanoideae</taxon>
        <taxon>Solaneae</taxon>
        <taxon>Solanum</taxon>
    </lineage>
</organism>